<reference evidence="1 2" key="1">
    <citation type="journal article" date="2016" name="PLoS ONE">
        <title>Sequence Assembly of Yarrowia lipolytica Strain W29/CLIB89 Shows Transposable Element Diversity.</title>
        <authorList>
            <person name="Magnan C."/>
            <person name="Yu J."/>
            <person name="Chang I."/>
            <person name="Jahn E."/>
            <person name="Kanomata Y."/>
            <person name="Wu J."/>
            <person name="Zeller M."/>
            <person name="Oakes M."/>
            <person name="Baldi P."/>
            <person name="Sandmeyer S."/>
        </authorList>
    </citation>
    <scope>NUCLEOTIDE SEQUENCE [LARGE SCALE GENOMIC DNA]</scope>
    <source>
        <strain evidence="2">CLIB89(W29)</strain>
    </source>
</reference>
<dbReference type="VEuPathDB" id="FungiDB:YALI1_C30310g"/>
<gene>
    <name evidence="1" type="ORF">YALI1_C30310g</name>
</gene>
<dbReference type="Proteomes" id="UP000182444">
    <property type="component" value="Chromosome 1C"/>
</dbReference>
<protein>
    <recommendedName>
        <fullName evidence="3">F-box domain-containing protein</fullName>
    </recommendedName>
</protein>
<dbReference type="AlphaFoldDB" id="A0A1D8NC77"/>
<evidence type="ECO:0000313" key="2">
    <source>
        <dbReference type="Proteomes" id="UP000182444"/>
    </source>
</evidence>
<dbReference type="EMBL" id="CP017555">
    <property type="protein sequence ID" value="AOW03232.1"/>
    <property type="molecule type" value="Genomic_DNA"/>
</dbReference>
<evidence type="ECO:0000313" key="1">
    <source>
        <dbReference type="EMBL" id="AOW03232.1"/>
    </source>
</evidence>
<accession>A0A1D8NC77</accession>
<proteinExistence type="predicted"/>
<dbReference type="VEuPathDB" id="FungiDB:YALI0_C21978g"/>
<dbReference type="GeneID" id="94583148"/>
<sequence>MLQIPPELVDEICSYLNFKDIVSICGADPDFIPESAMRHVLLQQCPCYDMEYSQGDDWKSCATGYLKVDTNVFEPTLGCPVFINQSLPSDFDCLCKDRVLNGPFVYNDRGVFIGNRFLDFTESPETPSTSSLPKKSHVSSFQDAVIYDKHMMRVRGKIITEKCTPEVMTAVFSNNDGELIINMKDLSASETPLPAFGCHLPGKMSFKLQVVGKTAIVAFVGGEARYSSIVSPKKATVQAERGCLLLRAPAGLLFYDGHVFDVIIDSHWRPIVQSSKSTEVLPKEWDLSRHHRVEQDSRYRHYALIYNHNGLVTALVDLKTHRLKQLTDVSDIAREHTSPIDVYLTVVGLSNGSVAVWRYTKQYLENKYRQQHGVDMIPEEANSLIQGI</sequence>
<organism evidence="1 2">
    <name type="scientific">Yarrowia lipolytica</name>
    <name type="common">Candida lipolytica</name>
    <dbReference type="NCBI Taxonomy" id="4952"/>
    <lineage>
        <taxon>Eukaryota</taxon>
        <taxon>Fungi</taxon>
        <taxon>Dikarya</taxon>
        <taxon>Ascomycota</taxon>
        <taxon>Saccharomycotina</taxon>
        <taxon>Dipodascomycetes</taxon>
        <taxon>Dipodascales</taxon>
        <taxon>Dipodascales incertae sedis</taxon>
        <taxon>Yarrowia</taxon>
    </lineage>
</organism>
<dbReference type="RefSeq" id="XP_068138623.1">
    <property type="nucleotide sequence ID" value="XM_068282522.1"/>
</dbReference>
<evidence type="ECO:0008006" key="3">
    <source>
        <dbReference type="Google" id="ProtNLM"/>
    </source>
</evidence>
<name>A0A1D8NC77_YARLL</name>